<accession>A0A397TBQ5</accession>
<dbReference type="STRING" id="658196.A0A397TBQ5"/>
<dbReference type="EMBL" id="QKYT01000129">
    <property type="protein sequence ID" value="RIA92334.1"/>
    <property type="molecule type" value="Genomic_DNA"/>
</dbReference>
<organism evidence="1 2">
    <name type="scientific">Glomus cerebriforme</name>
    <dbReference type="NCBI Taxonomy" id="658196"/>
    <lineage>
        <taxon>Eukaryota</taxon>
        <taxon>Fungi</taxon>
        <taxon>Fungi incertae sedis</taxon>
        <taxon>Mucoromycota</taxon>
        <taxon>Glomeromycotina</taxon>
        <taxon>Glomeromycetes</taxon>
        <taxon>Glomerales</taxon>
        <taxon>Glomeraceae</taxon>
        <taxon>Glomus</taxon>
    </lineage>
</organism>
<sequence>MHIREKVSNELKEFISLQNNLKNLILSVTIDSDLTNVVPALTKHFNTLTKLHLGSKCIRCNELLSLVALFTNLQEIKISFSYSVINSQVFEKLQYVMFPKLQILDFPRQCPEPKYMMKFLEINGNNLSKLNMGIYRMSNALVISIVKHCPNLKEFSNIFRNNELDVLRIILESCQYLESIEFWVGKLRYLNEKEALETVAKYSLKHFCKLKIFNFSNSELLPEDLESFFISWKNRPSKKSLTLIVNKYKISLEENEKNMEIIKKYKNLGIIKFETRTYKIDFVWDFFWGMSDIDE</sequence>
<dbReference type="AlphaFoldDB" id="A0A397TBQ5"/>
<dbReference type="Gene3D" id="3.80.10.10">
    <property type="entry name" value="Ribonuclease Inhibitor"/>
    <property type="match status" value="1"/>
</dbReference>
<dbReference type="SUPFAM" id="SSF52047">
    <property type="entry name" value="RNI-like"/>
    <property type="match status" value="1"/>
</dbReference>
<reference evidence="1 2" key="1">
    <citation type="submission" date="2018-06" db="EMBL/GenBank/DDBJ databases">
        <title>Comparative genomics reveals the genomic features of Rhizophagus irregularis, R. cerebriforme, R. diaphanum and Gigaspora rosea, and their symbiotic lifestyle signature.</title>
        <authorList>
            <person name="Morin E."/>
            <person name="San Clemente H."/>
            <person name="Chen E.C.H."/>
            <person name="De La Providencia I."/>
            <person name="Hainaut M."/>
            <person name="Kuo A."/>
            <person name="Kohler A."/>
            <person name="Murat C."/>
            <person name="Tang N."/>
            <person name="Roy S."/>
            <person name="Loubradou J."/>
            <person name="Henrissat B."/>
            <person name="Grigoriev I.V."/>
            <person name="Corradi N."/>
            <person name="Roux C."/>
            <person name="Martin F.M."/>
        </authorList>
    </citation>
    <scope>NUCLEOTIDE SEQUENCE [LARGE SCALE GENOMIC DNA]</scope>
    <source>
        <strain evidence="1 2">DAOM 227022</strain>
    </source>
</reference>
<name>A0A397TBQ5_9GLOM</name>
<keyword evidence="2" id="KW-1185">Reference proteome</keyword>
<dbReference type="OrthoDB" id="1055097at2759"/>
<dbReference type="Proteomes" id="UP000265703">
    <property type="component" value="Unassembled WGS sequence"/>
</dbReference>
<protein>
    <recommendedName>
        <fullName evidence="3">F-box domain-containing protein</fullName>
    </recommendedName>
</protein>
<evidence type="ECO:0000313" key="1">
    <source>
        <dbReference type="EMBL" id="RIA92334.1"/>
    </source>
</evidence>
<evidence type="ECO:0008006" key="3">
    <source>
        <dbReference type="Google" id="ProtNLM"/>
    </source>
</evidence>
<comment type="caution">
    <text evidence="1">The sequence shown here is derived from an EMBL/GenBank/DDBJ whole genome shotgun (WGS) entry which is preliminary data.</text>
</comment>
<gene>
    <name evidence="1" type="ORF">C1645_736429</name>
</gene>
<evidence type="ECO:0000313" key="2">
    <source>
        <dbReference type="Proteomes" id="UP000265703"/>
    </source>
</evidence>
<proteinExistence type="predicted"/>
<dbReference type="InterPro" id="IPR032675">
    <property type="entry name" value="LRR_dom_sf"/>
</dbReference>